<gene>
    <name evidence="2" type="ORF">SAY87_024620</name>
</gene>
<dbReference type="PANTHER" id="PTHR33133">
    <property type="entry name" value="OS08G0107100 PROTEIN-RELATED"/>
    <property type="match status" value="1"/>
</dbReference>
<evidence type="ECO:0000313" key="2">
    <source>
        <dbReference type="EMBL" id="KAK4741032.1"/>
    </source>
</evidence>
<keyword evidence="1" id="KW-0472">Membrane</keyword>
<accession>A0AAN7GL48</accession>
<evidence type="ECO:0000313" key="3">
    <source>
        <dbReference type="Proteomes" id="UP001345219"/>
    </source>
</evidence>
<proteinExistence type="predicted"/>
<sequence>MDREQEEMQFMGLLGIFVESFKIIQSWRRIFTQISLTLVLPLSLVFLLSIDVSEALISKINSNEQVLDRSAGTPPYKNLSDAISTEWAFFLLFKAAYFTFFLVLSLLSTAAVVYTVACIYTARDVTFRNVLRVVPRVWKRLVVTFLCTFFAFTLYNAFFAALVFAAMTVDGEGGDGSSAGSVALIALAVLYVVGFTYMAVVWQLASVVSVLEEDYGVRAMVKSRGLIKGNFVVSITIFLILNLCFWFVQAMFETLVVQGSPGRIPARAGYAVLFLTVTSGLFLFGLTVQTVIYLVCKSYHHENIHKSALWDHLEAYLGDYVSLESKVVHLEQCLV</sequence>
<keyword evidence="3" id="KW-1185">Reference proteome</keyword>
<feature type="transmembrane region" description="Helical" evidence="1">
    <location>
        <begin position="141"/>
        <end position="167"/>
    </location>
</feature>
<feature type="transmembrane region" description="Helical" evidence="1">
    <location>
        <begin position="30"/>
        <end position="50"/>
    </location>
</feature>
<dbReference type="AlphaFoldDB" id="A0AAN7GL48"/>
<feature type="transmembrane region" description="Helical" evidence="1">
    <location>
        <begin position="179"/>
        <end position="205"/>
    </location>
</feature>
<keyword evidence="1" id="KW-0812">Transmembrane</keyword>
<organism evidence="2 3">
    <name type="scientific">Trapa incisa</name>
    <dbReference type="NCBI Taxonomy" id="236973"/>
    <lineage>
        <taxon>Eukaryota</taxon>
        <taxon>Viridiplantae</taxon>
        <taxon>Streptophyta</taxon>
        <taxon>Embryophyta</taxon>
        <taxon>Tracheophyta</taxon>
        <taxon>Spermatophyta</taxon>
        <taxon>Magnoliopsida</taxon>
        <taxon>eudicotyledons</taxon>
        <taxon>Gunneridae</taxon>
        <taxon>Pentapetalae</taxon>
        <taxon>rosids</taxon>
        <taxon>malvids</taxon>
        <taxon>Myrtales</taxon>
        <taxon>Lythraceae</taxon>
        <taxon>Trapa</taxon>
    </lineage>
</organism>
<evidence type="ECO:0000256" key="1">
    <source>
        <dbReference type="SAM" id="Phobius"/>
    </source>
</evidence>
<feature type="transmembrane region" description="Helical" evidence="1">
    <location>
        <begin position="226"/>
        <end position="248"/>
    </location>
</feature>
<protein>
    <submittedName>
        <fullName evidence="2">Uncharacterized protein</fullName>
    </submittedName>
</protein>
<dbReference type="EMBL" id="JAXIOK010000024">
    <property type="protein sequence ID" value="KAK4741032.1"/>
    <property type="molecule type" value="Genomic_DNA"/>
</dbReference>
<feature type="transmembrane region" description="Helical" evidence="1">
    <location>
        <begin position="268"/>
        <end position="296"/>
    </location>
</feature>
<dbReference type="Proteomes" id="UP001345219">
    <property type="component" value="Chromosome 19"/>
</dbReference>
<keyword evidence="1" id="KW-1133">Transmembrane helix</keyword>
<name>A0AAN7GL48_9MYRT</name>
<feature type="transmembrane region" description="Helical" evidence="1">
    <location>
        <begin position="95"/>
        <end position="120"/>
    </location>
</feature>
<reference evidence="2 3" key="1">
    <citation type="journal article" date="2023" name="Hortic Res">
        <title>Pangenome of water caltrop reveals structural variations and asymmetric subgenome divergence after allopolyploidization.</title>
        <authorList>
            <person name="Zhang X."/>
            <person name="Chen Y."/>
            <person name="Wang L."/>
            <person name="Yuan Y."/>
            <person name="Fang M."/>
            <person name="Shi L."/>
            <person name="Lu R."/>
            <person name="Comes H.P."/>
            <person name="Ma Y."/>
            <person name="Chen Y."/>
            <person name="Huang G."/>
            <person name="Zhou Y."/>
            <person name="Zheng Z."/>
            <person name="Qiu Y."/>
        </authorList>
    </citation>
    <scope>NUCLEOTIDE SEQUENCE [LARGE SCALE GENOMIC DNA]</scope>
    <source>
        <tissue evidence="2">Roots</tissue>
    </source>
</reference>
<comment type="caution">
    <text evidence="2">The sequence shown here is derived from an EMBL/GenBank/DDBJ whole genome shotgun (WGS) entry which is preliminary data.</text>
</comment>
<dbReference type="PANTHER" id="PTHR33133:SF5">
    <property type="entry name" value="OS08G0107100 PROTEIN"/>
    <property type="match status" value="1"/>
</dbReference>